<name>A0ABP9VH54_9DEIO</name>
<keyword evidence="2" id="KW-1185">Reference proteome</keyword>
<protein>
    <submittedName>
        <fullName evidence="1">Uncharacterized protein</fullName>
    </submittedName>
</protein>
<organism evidence="1 2">
    <name type="scientific">Deinococcus xinjiangensis</name>
    <dbReference type="NCBI Taxonomy" id="457454"/>
    <lineage>
        <taxon>Bacteria</taxon>
        <taxon>Thermotogati</taxon>
        <taxon>Deinococcota</taxon>
        <taxon>Deinococci</taxon>
        <taxon>Deinococcales</taxon>
        <taxon>Deinococcaceae</taxon>
        <taxon>Deinococcus</taxon>
    </lineage>
</organism>
<comment type="caution">
    <text evidence="1">The sequence shown here is derived from an EMBL/GenBank/DDBJ whole genome shotgun (WGS) entry which is preliminary data.</text>
</comment>
<reference evidence="1 2" key="1">
    <citation type="submission" date="2024-02" db="EMBL/GenBank/DDBJ databases">
        <title>Deinococcus xinjiangensis NBRC 107630.</title>
        <authorList>
            <person name="Ichikawa N."/>
            <person name="Katano-Makiyama Y."/>
            <person name="Hidaka K."/>
        </authorList>
    </citation>
    <scope>NUCLEOTIDE SEQUENCE [LARGE SCALE GENOMIC DNA]</scope>
    <source>
        <strain evidence="1 2">NBRC 107630</strain>
    </source>
</reference>
<gene>
    <name evidence="1" type="ORF">Dxin01_04314</name>
</gene>
<evidence type="ECO:0000313" key="2">
    <source>
        <dbReference type="Proteomes" id="UP001458946"/>
    </source>
</evidence>
<sequence>MRHYERGDPRLISEHDRLLQQFNMSRSDKMLINYDIELTLKPLPPGVEAKPLIK</sequence>
<dbReference type="Proteomes" id="UP001458946">
    <property type="component" value="Unassembled WGS sequence"/>
</dbReference>
<dbReference type="EMBL" id="BAABRN010000157">
    <property type="protein sequence ID" value="GAA5504538.1"/>
    <property type="molecule type" value="Genomic_DNA"/>
</dbReference>
<accession>A0ABP9VH54</accession>
<proteinExistence type="predicted"/>
<evidence type="ECO:0000313" key="1">
    <source>
        <dbReference type="EMBL" id="GAA5504538.1"/>
    </source>
</evidence>